<dbReference type="GeneID" id="36623638"/>
<gene>
    <name evidence="1" type="ORF">M431DRAFT_427026</name>
</gene>
<name>A0A2T4ACB0_TRIHA</name>
<protein>
    <submittedName>
        <fullName evidence="1">Uncharacterized protein</fullName>
    </submittedName>
</protein>
<keyword evidence="2" id="KW-1185">Reference proteome</keyword>
<organism evidence="1 2">
    <name type="scientific">Trichoderma harzianum CBS 226.95</name>
    <dbReference type="NCBI Taxonomy" id="983964"/>
    <lineage>
        <taxon>Eukaryota</taxon>
        <taxon>Fungi</taxon>
        <taxon>Dikarya</taxon>
        <taxon>Ascomycota</taxon>
        <taxon>Pezizomycotina</taxon>
        <taxon>Sordariomycetes</taxon>
        <taxon>Hypocreomycetidae</taxon>
        <taxon>Hypocreales</taxon>
        <taxon>Hypocreaceae</taxon>
        <taxon>Trichoderma</taxon>
    </lineage>
</organism>
<dbReference type="RefSeq" id="XP_024774397.1">
    <property type="nucleotide sequence ID" value="XM_024915072.1"/>
</dbReference>
<dbReference type="AlphaFoldDB" id="A0A2T4ACB0"/>
<accession>A0A2T4ACB0</accession>
<dbReference type="EMBL" id="KZ679680">
    <property type="protein sequence ID" value="PTB54720.1"/>
    <property type="molecule type" value="Genomic_DNA"/>
</dbReference>
<reference evidence="1 2" key="1">
    <citation type="submission" date="2016-07" db="EMBL/GenBank/DDBJ databases">
        <title>Multiple horizontal gene transfer events from other fungi enriched the ability of initially mycotrophic Trichoderma (Ascomycota) to feed on dead plant biomass.</title>
        <authorList>
            <consortium name="DOE Joint Genome Institute"/>
            <person name="Aerts A."/>
            <person name="Atanasova L."/>
            <person name="Chenthamara K."/>
            <person name="Zhang J."/>
            <person name="Grujic M."/>
            <person name="Henrissat B."/>
            <person name="Kuo A."/>
            <person name="Salamov A."/>
            <person name="Lipzen A."/>
            <person name="Labutti K."/>
            <person name="Barry K."/>
            <person name="Miao Y."/>
            <person name="Rahimi M.J."/>
            <person name="Shen Q."/>
            <person name="Grigoriev I.V."/>
            <person name="Kubicek C.P."/>
            <person name="Druzhinina I.S."/>
        </authorList>
    </citation>
    <scope>NUCLEOTIDE SEQUENCE [LARGE SCALE GENOMIC DNA]</scope>
    <source>
        <strain evidence="1 2">CBS 226.95</strain>
    </source>
</reference>
<dbReference type="Proteomes" id="UP000241690">
    <property type="component" value="Unassembled WGS sequence"/>
</dbReference>
<evidence type="ECO:0000313" key="2">
    <source>
        <dbReference type="Proteomes" id="UP000241690"/>
    </source>
</evidence>
<sequence length="87" mass="10201">MYVIYINVSHKALLFERCSLLTLLFRTSLAERAQYSSAILSTSTVRLNLAIDVMVSFHNEAMFTAEHSRLSNKCYEIEYIYVYLLYF</sequence>
<evidence type="ECO:0000313" key="1">
    <source>
        <dbReference type="EMBL" id="PTB54720.1"/>
    </source>
</evidence>
<proteinExistence type="predicted"/>